<dbReference type="Proteomes" id="UP000807306">
    <property type="component" value="Unassembled WGS sequence"/>
</dbReference>
<dbReference type="EMBL" id="MU157875">
    <property type="protein sequence ID" value="KAF9526089.1"/>
    <property type="molecule type" value="Genomic_DNA"/>
</dbReference>
<sequence>MRMRKLSITVRETSHASTIPLHHRGLKANGPNPFNPVTRFRDLFRGRKPNKVITAEKLLRSFVNLREVQLHCANEAEEQDFGTQRPLLLSSIQAYSSTLTSIGLAISPLSFFFSTFLPTLPTFPTLERLSLRLITMAYISGDPAKFELALKDVVAPFINRHSQTLCFIQVIADAFLEAYDLLTLFDNIDYIPHLKTLEIPFLLIRLPTSRSLHRLLRSHSTSLEDLILYVPFMTGESSLHAKSSFAAILTPLPHLKKLEIHAVPVHALRVADLSSTHFINYVSRFSGQLSSFALYTKFLVSDDWKRFSGMDWNCLTSLSLGLAIATPAVFDAFPNKFPLLWSLSLVVGAFQETFDNEGSIEKL</sequence>
<name>A0A9P6EC53_9AGAR</name>
<evidence type="ECO:0000313" key="2">
    <source>
        <dbReference type="Proteomes" id="UP000807306"/>
    </source>
</evidence>
<keyword evidence="2" id="KW-1185">Reference proteome</keyword>
<comment type="caution">
    <text evidence="1">The sequence shown here is derived from an EMBL/GenBank/DDBJ whole genome shotgun (WGS) entry which is preliminary data.</text>
</comment>
<accession>A0A9P6EC53</accession>
<dbReference type="OrthoDB" id="3039255at2759"/>
<gene>
    <name evidence="1" type="ORF">CPB83DRAFT_858322</name>
</gene>
<dbReference type="Gene3D" id="3.80.10.10">
    <property type="entry name" value="Ribonuclease Inhibitor"/>
    <property type="match status" value="1"/>
</dbReference>
<dbReference type="InterPro" id="IPR032675">
    <property type="entry name" value="LRR_dom_sf"/>
</dbReference>
<proteinExistence type="predicted"/>
<dbReference type="AlphaFoldDB" id="A0A9P6EC53"/>
<protein>
    <submittedName>
        <fullName evidence="1">Uncharacterized protein</fullName>
    </submittedName>
</protein>
<evidence type="ECO:0000313" key="1">
    <source>
        <dbReference type="EMBL" id="KAF9526089.1"/>
    </source>
</evidence>
<reference evidence="1" key="1">
    <citation type="submission" date="2020-11" db="EMBL/GenBank/DDBJ databases">
        <authorList>
            <consortium name="DOE Joint Genome Institute"/>
            <person name="Ahrendt S."/>
            <person name="Riley R."/>
            <person name="Andreopoulos W."/>
            <person name="Labutti K."/>
            <person name="Pangilinan J."/>
            <person name="Ruiz-Duenas F.J."/>
            <person name="Barrasa J.M."/>
            <person name="Sanchez-Garcia M."/>
            <person name="Camarero S."/>
            <person name="Miyauchi S."/>
            <person name="Serrano A."/>
            <person name="Linde D."/>
            <person name="Babiker R."/>
            <person name="Drula E."/>
            <person name="Ayuso-Fernandez I."/>
            <person name="Pacheco R."/>
            <person name="Padilla G."/>
            <person name="Ferreira P."/>
            <person name="Barriuso J."/>
            <person name="Kellner H."/>
            <person name="Castanera R."/>
            <person name="Alfaro M."/>
            <person name="Ramirez L."/>
            <person name="Pisabarro A.G."/>
            <person name="Kuo A."/>
            <person name="Tritt A."/>
            <person name="Lipzen A."/>
            <person name="He G."/>
            <person name="Yan M."/>
            <person name="Ng V."/>
            <person name="Cullen D."/>
            <person name="Martin F."/>
            <person name="Rosso M.-N."/>
            <person name="Henrissat B."/>
            <person name="Hibbett D."/>
            <person name="Martinez A.T."/>
            <person name="Grigoriev I.V."/>
        </authorList>
    </citation>
    <scope>NUCLEOTIDE SEQUENCE</scope>
    <source>
        <strain evidence="1">CBS 506.95</strain>
    </source>
</reference>
<organism evidence="1 2">
    <name type="scientific">Crepidotus variabilis</name>
    <dbReference type="NCBI Taxonomy" id="179855"/>
    <lineage>
        <taxon>Eukaryota</taxon>
        <taxon>Fungi</taxon>
        <taxon>Dikarya</taxon>
        <taxon>Basidiomycota</taxon>
        <taxon>Agaricomycotina</taxon>
        <taxon>Agaricomycetes</taxon>
        <taxon>Agaricomycetidae</taxon>
        <taxon>Agaricales</taxon>
        <taxon>Agaricineae</taxon>
        <taxon>Crepidotaceae</taxon>
        <taxon>Crepidotus</taxon>
    </lineage>
</organism>